<evidence type="ECO:0000313" key="2">
    <source>
        <dbReference type="EMBL" id="CAB4140052.1"/>
    </source>
</evidence>
<reference evidence="2" key="1">
    <citation type="submission" date="2020-04" db="EMBL/GenBank/DDBJ databases">
        <authorList>
            <person name="Chiriac C."/>
            <person name="Salcher M."/>
            <person name="Ghai R."/>
            <person name="Kavagutti S V."/>
        </authorList>
    </citation>
    <scope>NUCLEOTIDE SEQUENCE</scope>
</reference>
<accession>A0A6J5M1Q2</accession>
<evidence type="ECO:0000256" key="1">
    <source>
        <dbReference type="SAM" id="Phobius"/>
    </source>
</evidence>
<protein>
    <submittedName>
        <fullName evidence="2">Uncharacterized protein</fullName>
    </submittedName>
</protein>
<organism evidence="2">
    <name type="scientific">uncultured Caudovirales phage</name>
    <dbReference type="NCBI Taxonomy" id="2100421"/>
    <lineage>
        <taxon>Viruses</taxon>
        <taxon>Duplodnaviria</taxon>
        <taxon>Heunggongvirae</taxon>
        <taxon>Uroviricota</taxon>
        <taxon>Caudoviricetes</taxon>
        <taxon>Peduoviridae</taxon>
        <taxon>Maltschvirus</taxon>
        <taxon>Maltschvirus maltsch</taxon>
    </lineage>
</organism>
<proteinExistence type="predicted"/>
<keyword evidence="1" id="KW-1133">Transmembrane helix</keyword>
<keyword evidence="1" id="KW-0472">Membrane</keyword>
<keyword evidence="1" id="KW-0812">Transmembrane</keyword>
<dbReference type="EMBL" id="LR796378">
    <property type="protein sequence ID" value="CAB4140052.1"/>
    <property type="molecule type" value="Genomic_DNA"/>
</dbReference>
<feature type="transmembrane region" description="Helical" evidence="1">
    <location>
        <begin position="6"/>
        <end position="26"/>
    </location>
</feature>
<name>A0A6J5M1Q2_9CAUD</name>
<sequence>MRKENLILIYYAAIAIASFAMMIKVLGIPEPRKLHCGIAEISPDFSTEDRLRCREERIKQSYRKHNL</sequence>
<gene>
    <name evidence="2" type="ORF">UFOVP405_3</name>
</gene>